<evidence type="ECO:0000256" key="2">
    <source>
        <dbReference type="SAM" id="Phobius"/>
    </source>
</evidence>
<keyword evidence="2" id="KW-0472">Membrane</keyword>
<accession>A0A3N1HK48</accession>
<dbReference type="InterPro" id="IPR019681">
    <property type="entry name" value="DUF2530"/>
</dbReference>
<protein>
    <submittedName>
        <fullName evidence="3">Uncharacterized protein DUF2530</fullName>
    </submittedName>
</protein>
<dbReference type="EMBL" id="RJKN01000005">
    <property type="protein sequence ID" value="ROP42908.1"/>
    <property type="molecule type" value="Genomic_DNA"/>
</dbReference>
<organism evidence="3 4">
    <name type="scientific">Pseudokineococcus lusitanus</name>
    <dbReference type="NCBI Taxonomy" id="763993"/>
    <lineage>
        <taxon>Bacteria</taxon>
        <taxon>Bacillati</taxon>
        <taxon>Actinomycetota</taxon>
        <taxon>Actinomycetes</taxon>
        <taxon>Kineosporiales</taxon>
        <taxon>Kineosporiaceae</taxon>
        <taxon>Pseudokineococcus</taxon>
    </lineage>
</organism>
<keyword evidence="2" id="KW-1133">Transmembrane helix</keyword>
<evidence type="ECO:0000313" key="4">
    <source>
        <dbReference type="Proteomes" id="UP000276232"/>
    </source>
</evidence>
<dbReference type="RefSeq" id="WP_158674274.1">
    <property type="nucleotide sequence ID" value="NZ_RJKN01000005.1"/>
</dbReference>
<proteinExistence type="predicted"/>
<feature type="compositionally biased region" description="Low complexity" evidence="1">
    <location>
        <begin position="105"/>
        <end position="135"/>
    </location>
</feature>
<sequence length="141" mass="14874">MRFARLPLESRPTPPAARTDDRLAALAGLAAWAVALVVVLAQRGSLVADDRGWWVWACVAGLVLGVVGLVHLQRREIKHRTAARRQRRAAAVPVPARAVTPILTSAQAAEAAARPSTPPTTQMPVVAPPHGAGAPEQDGPR</sequence>
<feature type="transmembrane region" description="Helical" evidence="2">
    <location>
        <begin position="53"/>
        <end position="72"/>
    </location>
</feature>
<dbReference type="Proteomes" id="UP000276232">
    <property type="component" value="Unassembled WGS sequence"/>
</dbReference>
<evidence type="ECO:0000256" key="1">
    <source>
        <dbReference type="SAM" id="MobiDB-lite"/>
    </source>
</evidence>
<keyword evidence="4" id="KW-1185">Reference proteome</keyword>
<keyword evidence="2" id="KW-0812">Transmembrane</keyword>
<feature type="region of interest" description="Disordered" evidence="1">
    <location>
        <begin position="105"/>
        <end position="141"/>
    </location>
</feature>
<comment type="caution">
    <text evidence="3">The sequence shown here is derived from an EMBL/GenBank/DDBJ whole genome shotgun (WGS) entry which is preliminary data.</text>
</comment>
<dbReference type="Pfam" id="PF10745">
    <property type="entry name" value="DUF2530"/>
    <property type="match status" value="1"/>
</dbReference>
<reference evidence="3 4" key="1">
    <citation type="journal article" date="2015" name="Stand. Genomic Sci.">
        <title>Genomic Encyclopedia of Bacterial and Archaeal Type Strains, Phase III: the genomes of soil and plant-associated and newly described type strains.</title>
        <authorList>
            <person name="Whitman W.B."/>
            <person name="Woyke T."/>
            <person name="Klenk H.P."/>
            <person name="Zhou Y."/>
            <person name="Lilburn T.G."/>
            <person name="Beck B.J."/>
            <person name="De Vos P."/>
            <person name="Vandamme P."/>
            <person name="Eisen J.A."/>
            <person name="Garrity G."/>
            <person name="Hugenholtz P."/>
            <person name="Kyrpides N.C."/>
        </authorList>
    </citation>
    <scope>NUCLEOTIDE SEQUENCE [LARGE SCALE GENOMIC DNA]</scope>
    <source>
        <strain evidence="3 4">CECT 7306</strain>
    </source>
</reference>
<name>A0A3N1HK48_9ACTN</name>
<gene>
    <name evidence="3" type="ORF">EDC03_2197</name>
</gene>
<dbReference type="AlphaFoldDB" id="A0A3N1HK48"/>
<feature type="transmembrane region" description="Helical" evidence="2">
    <location>
        <begin position="21"/>
        <end position="41"/>
    </location>
</feature>
<evidence type="ECO:0000313" key="3">
    <source>
        <dbReference type="EMBL" id="ROP42908.1"/>
    </source>
</evidence>
<dbReference type="InParanoid" id="A0A3N1HK48"/>